<dbReference type="Pfam" id="PF05488">
    <property type="entry name" value="PAAR_motif"/>
    <property type="match status" value="1"/>
</dbReference>
<organism evidence="1 2">
    <name type="scientific">Pseudomonas farsensis</name>
    <dbReference type="NCBI Taxonomy" id="2745492"/>
    <lineage>
        <taxon>Bacteria</taxon>
        <taxon>Pseudomonadati</taxon>
        <taxon>Pseudomonadota</taxon>
        <taxon>Gammaproteobacteria</taxon>
        <taxon>Pseudomonadales</taxon>
        <taxon>Pseudomonadaceae</taxon>
        <taxon>Pseudomonas</taxon>
    </lineage>
</organism>
<evidence type="ECO:0000313" key="2">
    <source>
        <dbReference type="Proteomes" id="UP001380290"/>
    </source>
</evidence>
<dbReference type="RefSeq" id="WP_339598609.1">
    <property type="nucleotide sequence ID" value="NZ_JBBHLC010000009.1"/>
</dbReference>
<dbReference type="Proteomes" id="UP001380290">
    <property type="component" value="Unassembled WGS sequence"/>
</dbReference>
<sequence>MSRVNIEGKGQALDGDITTTGARCIASNPGYSSDGHQVLRKGDVTSECPGCGQVGTVVEGIPWFTSGGREVCVDGALVACGCPPGSNRVIAPLGGASLPAQSVTASGTRSGALQPGFYIVPRSMSGPQVLAEVLGHDPLLPISRVQRLNPTFDLGFKAGELFVLGDPDNADACTQEEAHLMAAAARARDALAILDEQEANFMMEHIGEIAGALGGASLSMGVGKDMLTSSLGKVEDTLRGIESLHRSEFAAHGKLNSPRFYESRRALYQQLEAQLRSAFLDKYLSLGGHESLRKGLGISTKSLVHHWSKAGVPRGIPGYATHLDEVSKAAKFLKYGGYLSIGLGGSASYLNIQDVCRAGETQACKQVRLTETGSFLGSVGGAAIGARVGMVASGVICAAFTVGSGGLAGPVCALVLVGGGSYAGAVLGSGGGEVVGETLYEHTY</sequence>
<accession>A0ABU8QQ67</accession>
<comment type="caution">
    <text evidence="1">The sequence shown here is derived from an EMBL/GenBank/DDBJ whole genome shotgun (WGS) entry which is preliminary data.</text>
</comment>
<gene>
    <name evidence="1" type="ORF">V7S98_06065</name>
</gene>
<reference evidence="1 2" key="1">
    <citation type="submission" date="2024-02" db="EMBL/GenBank/DDBJ databases">
        <title>Identification of pathogenicity and growth-promoting function of Pseudomonas putida variant.</title>
        <authorList>
            <person name="Sun J."/>
        </authorList>
    </citation>
    <scope>NUCLEOTIDE SEQUENCE [LARGE SCALE GENOMIC DNA]</scope>
    <source>
        <strain evidence="1 2">A03</strain>
    </source>
</reference>
<dbReference type="InterPro" id="IPR008727">
    <property type="entry name" value="PAAR_motif"/>
</dbReference>
<name>A0ABU8QQ67_9PSED</name>
<dbReference type="EMBL" id="JBBHLC010000009">
    <property type="protein sequence ID" value="MEJ5862790.1"/>
    <property type="molecule type" value="Genomic_DNA"/>
</dbReference>
<proteinExistence type="predicted"/>
<evidence type="ECO:0000313" key="1">
    <source>
        <dbReference type="EMBL" id="MEJ5862790.1"/>
    </source>
</evidence>
<keyword evidence="2" id="KW-1185">Reference proteome</keyword>
<protein>
    <submittedName>
        <fullName evidence="1">PAAR domain-containing protein</fullName>
    </submittedName>
</protein>
<dbReference type="CDD" id="cd14744">
    <property type="entry name" value="PAAR_CT_2"/>
    <property type="match status" value="1"/>
</dbReference>